<name>G5JSX7_STRCG</name>
<dbReference type="EMBL" id="AEUV02000002">
    <property type="protein sequence ID" value="EHI73338.1"/>
    <property type="molecule type" value="Genomic_DNA"/>
</dbReference>
<keyword evidence="2" id="KW-1185">Reference proteome</keyword>
<dbReference type="Proteomes" id="UP000004322">
    <property type="component" value="Unassembled WGS sequence"/>
</dbReference>
<dbReference type="SUPFAM" id="SSF51658">
    <property type="entry name" value="Xylose isomerase-like"/>
    <property type="match status" value="1"/>
</dbReference>
<sequence>MLANVYDLGLRRFEVRREFINDKRTELSGLKKKADIYGISLFYSINEDLFVNSKVNPLLPVLFEEARSLAAPFIKLNTGNSQGVTEQELKKLSAFPLDEIDIRVENNQMPFHASLANCQQTMNMIRNVALPISFVFDTGNWA</sequence>
<reference evidence="1" key="1">
    <citation type="submission" date="2011-07" db="EMBL/GenBank/DDBJ databases">
        <authorList>
            <person name="Stanhope M.J."/>
            <person name="Durkin A.S."/>
            <person name="Hostetler J."/>
            <person name="Kim M."/>
            <person name="Radune D."/>
            <person name="Singh I."/>
            <person name="Town C.D."/>
        </authorList>
    </citation>
    <scope>NUCLEOTIDE SEQUENCE [LARGE SCALE GENOMIC DNA]</scope>
    <source>
        <strain evidence="1">HS-6</strain>
    </source>
</reference>
<dbReference type="OrthoDB" id="2237247at2"/>
<evidence type="ECO:0000313" key="1">
    <source>
        <dbReference type="EMBL" id="EHI73338.1"/>
    </source>
</evidence>
<comment type="caution">
    <text evidence="1">The sequence shown here is derived from an EMBL/GenBank/DDBJ whole genome shotgun (WGS) entry which is preliminary data.</text>
</comment>
<organism evidence="1 2">
    <name type="scientific">Streptococcus criceti HS-6</name>
    <dbReference type="NCBI Taxonomy" id="873449"/>
    <lineage>
        <taxon>Bacteria</taxon>
        <taxon>Bacillati</taxon>
        <taxon>Bacillota</taxon>
        <taxon>Bacilli</taxon>
        <taxon>Lactobacillales</taxon>
        <taxon>Streptococcaceae</taxon>
        <taxon>Streptococcus</taxon>
    </lineage>
</organism>
<dbReference type="eggNOG" id="COG1082">
    <property type="taxonomic scope" value="Bacteria"/>
</dbReference>
<evidence type="ECO:0000313" key="2">
    <source>
        <dbReference type="Proteomes" id="UP000004322"/>
    </source>
</evidence>
<dbReference type="Gene3D" id="3.20.20.150">
    <property type="entry name" value="Divalent-metal-dependent TIM barrel enzymes"/>
    <property type="match status" value="1"/>
</dbReference>
<dbReference type="InterPro" id="IPR036237">
    <property type="entry name" value="Xyl_isomerase-like_sf"/>
</dbReference>
<dbReference type="STRING" id="873449.STRCR_2248"/>
<proteinExistence type="predicted"/>
<dbReference type="RefSeq" id="WP_003048896.1">
    <property type="nucleotide sequence ID" value="NZ_AEUV02000002.1"/>
</dbReference>
<dbReference type="AlphaFoldDB" id="G5JSX7"/>
<gene>
    <name evidence="1" type="ORF">STRCR_2248</name>
</gene>
<protein>
    <recommendedName>
        <fullName evidence="3">Xylose isomerase-like TIM barrel domain-containing protein</fullName>
    </recommendedName>
</protein>
<evidence type="ECO:0008006" key="3">
    <source>
        <dbReference type="Google" id="ProtNLM"/>
    </source>
</evidence>
<accession>G5JSX7</accession>